<evidence type="ECO:0000313" key="1">
    <source>
        <dbReference type="EMBL" id="TKR93388.1"/>
    </source>
</evidence>
<reference evidence="1 2" key="1">
    <citation type="journal article" date="2015" name="Genome Biol.">
        <title>Comparative genomics of Steinernema reveals deeply conserved gene regulatory networks.</title>
        <authorList>
            <person name="Dillman A.R."/>
            <person name="Macchietto M."/>
            <person name="Porter C.F."/>
            <person name="Rogers A."/>
            <person name="Williams B."/>
            <person name="Antoshechkin I."/>
            <person name="Lee M.M."/>
            <person name="Goodwin Z."/>
            <person name="Lu X."/>
            <person name="Lewis E.E."/>
            <person name="Goodrich-Blair H."/>
            <person name="Stock S.P."/>
            <person name="Adams B.J."/>
            <person name="Sternberg P.W."/>
            <person name="Mortazavi A."/>
        </authorList>
    </citation>
    <scope>NUCLEOTIDE SEQUENCE [LARGE SCALE GENOMIC DNA]</scope>
    <source>
        <strain evidence="1 2">ALL</strain>
    </source>
</reference>
<comment type="caution">
    <text evidence="1">The sequence shown here is derived from an EMBL/GenBank/DDBJ whole genome shotgun (WGS) entry which is preliminary data.</text>
</comment>
<dbReference type="EMBL" id="AZBU02000002">
    <property type="protein sequence ID" value="TKR93388.1"/>
    <property type="molecule type" value="Genomic_DNA"/>
</dbReference>
<name>A0A4U5PAR2_STECR</name>
<gene>
    <name evidence="1" type="ORF">L596_007855</name>
</gene>
<sequence>MDDVFDEILNGPIHLQVMQREVRKRRGRVWFARCQRSVIVVTEKCSERISARSANNHAVFAASRLIAATRTESRLAESWSDCSVDTARSSRSLVEIHFFVNVVEQMNESGRENDERRRLYPANPRRSRRLAAAVCGLLESGIQRITFQQPPIDREGSWQFARWSQREGETELAGFAKCRR</sequence>
<reference evidence="1 2" key="2">
    <citation type="journal article" date="2019" name="G3 (Bethesda)">
        <title>Hybrid Assembly of the Genome of the Entomopathogenic Nematode Steinernema carpocapsae Identifies the X-Chromosome.</title>
        <authorList>
            <person name="Serra L."/>
            <person name="Macchietto M."/>
            <person name="Macias-Munoz A."/>
            <person name="McGill C.J."/>
            <person name="Rodriguez I.M."/>
            <person name="Rodriguez B."/>
            <person name="Murad R."/>
            <person name="Mortazavi A."/>
        </authorList>
    </citation>
    <scope>NUCLEOTIDE SEQUENCE [LARGE SCALE GENOMIC DNA]</scope>
    <source>
        <strain evidence="1 2">ALL</strain>
    </source>
</reference>
<evidence type="ECO:0000313" key="2">
    <source>
        <dbReference type="Proteomes" id="UP000298663"/>
    </source>
</evidence>
<proteinExistence type="predicted"/>
<dbReference type="AlphaFoldDB" id="A0A4U5PAR2"/>
<organism evidence="1 2">
    <name type="scientific">Steinernema carpocapsae</name>
    <name type="common">Entomopathogenic nematode</name>
    <dbReference type="NCBI Taxonomy" id="34508"/>
    <lineage>
        <taxon>Eukaryota</taxon>
        <taxon>Metazoa</taxon>
        <taxon>Ecdysozoa</taxon>
        <taxon>Nematoda</taxon>
        <taxon>Chromadorea</taxon>
        <taxon>Rhabditida</taxon>
        <taxon>Tylenchina</taxon>
        <taxon>Panagrolaimomorpha</taxon>
        <taxon>Strongyloidoidea</taxon>
        <taxon>Steinernematidae</taxon>
        <taxon>Steinernema</taxon>
    </lineage>
</organism>
<keyword evidence="2" id="KW-1185">Reference proteome</keyword>
<accession>A0A4U5PAR2</accession>
<dbReference type="Proteomes" id="UP000298663">
    <property type="component" value="Unassembled WGS sequence"/>
</dbReference>
<protein>
    <submittedName>
        <fullName evidence="1">Uncharacterized protein</fullName>
    </submittedName>
</protein>